<dbReference type="AlphaFoldDB" id="A0A061E4N3"/>
<dbReference type="Gramene" id="EOX99940">
    <property type="protein sequence ID" value="EOX99940"/>
    <property type="gene ID" value="TCM_009002"/>
</dbReference>
<name>A0A061E4N3_THECC</name>
<dbReference type="Proteomes" id="UP000026915">
    <property type="component" value="Chromosome 2"/>
</dbReference>
<organism evidence="1 2">
    <name type="scientific">Theobroma cacao</name>
    <name type="common">Cacao</name>
    <name type="synonym">Cocoa</name>
    <dbReference type="NCBI Taxonomy" id="3641"/>
    <lineage>
        <taxon>Eukaryota</taxon>
        <taxon>Viridiplantae</taxon>
        <taxon>Streptophyta</taxon>
        <taxon>Embryophyta</taxon>
        <taxon>Tracheophyta</taxon>
        <taxon>Spermatophyta</taxon>
        <taxon>Magnoliopsida</taxon>
        <taxon>eudicotyledons</taxon>
        <taxon>Gunneridae</taxon>
        <taxon>Pentapetalae</taxon>
        <taxon>rosids</taxon>
        <taxon>malvids</taxon>
        <taxon>Malvales</taxon>
        <taxon>Malvaceae</taxon>
        <taxon>Byttnerioideae</taxon>
        <taxon>Theobroma</taxon>
    </lineage>
</organism>
<accession>A0A061E4N3</accession>
<protein>
    <submittedName>
        <fullName evidence="1">Uncharacterized protein</fullName>
    </submittedName>
</protein>
<sequence length="221" mass="24852">MAITDKGVSNNMRMDSSVGNFVNELEHQQIPPLCRRNFSLIPQKYKAARLELQWMALLEGWLKVNVNGAAFGSTANNEADILAKSKYNAQRNCYSVIGAELFTSSPGRRRLDRGVADIKNGTVEKLNIFGEVEYLSKTEERFETLQKGYVMSKLIECAITFMFTTLPNSNQIEVKIMFEDDRQMQFCTQGSMAIKVAALKGPPPQCWKVMAVVLAWMGASY</sequence>
<evidence type="ECO:0000313" key="2">
    <source>
        <dbReference type="Proteomes" id="UP000026915"/>
    </source>
</evidence>
<evidence type="ECO:0000313" key="1">
    <source>
        <dbReference type="EMBL" id="EOX99940.1"/>
    </source>
</evidence>
<keyword evidence="2" id="KW-1185">Reference proteome</keyword>
<gene>
    <name evidence="1" type="ORF">TCM_009002</name>
</gene>
<dbReference type="InParanoid" id="A0A061E4N3"/>
<dbReference type="EMBL" id="CM001880">
    <property type="protein sequence ID" value="EOX99940.1"/>
    <property type="molecule type" value="Genomic_DNA"/>
</dbReference>
<reference evidence="1 2" key="1">
    <citation type="journal article" date="2013" name="Genome Biol.">
        <title>The genome sequence of the most widely cultivated cacao type and its use to identify candidate genes regulating pod color.</title>
        <authorList>
            <person name="Motamayor J.C."/>
            <person name="Mockaitis K."/>
            <person name="Schmutz J."/>
            <person name="Haiminen N."/>
            <person name="Iii D.L."/>
            <person name="Cornejo O."/>
            <person name="Findley S.D."/>
            <person name="Zheng P."/>
            <person name="Utro F."/>
            <person name="Royaert S."/>
            <person name="Saski C."/>
            <person name="Jenkins J."/>
            <person name="Podicheti R."/>
            <person name="Zhao M."/>
            <person name="Scheffler B.E."/>
            <person name="Stack J.C."/>
            <person name="Feltus F.A."/>
            <person name="Mustiga G.M."/>
            <person name="Amores F."/>
            <person name="Phillips W."/>
            <person name="Marelli J.P."/>
            <person name="May G.D."/>
            <person name="Shapiro H."/>
            <person name="Ma J."/>
            <person name="Bustamante C.D."/>
            <person name="Schnell R.J."/>
            <person name="Main D."/>
            <person name="Gilbert D."/>
            <person name="Parida L."/>
            <person name="Kuhn D.N."/>
        </authorList>
    </citation>
    <scope>NUCLEOTIDE SEQUENCE [LARGE SCALE GENOMIC DNA]</scope>
    <source>
        <strain evidence="2">cv. Matina 1-6</strain>
    </source>
</reference>
<dbReference type="HOGENOM" id="CLU_1252568_0_0_1"/>
<proteinExistence type="predicted"/>